<dbReference type="Pfam" id="PF01648">
    <property type="entry name" value="ACPS"/>
    <property type="match status" value="1"/>
</dbReference>
<evidence type="ECO:0000259" key="3">
    <source>
        <dbReference type="Pfam" id="PF01648"/>
    </source>
</evidence>
<evidence type="ECO:0000256" key="2">
    <source>
        <dbReference type="ARBA" id="ARBA00022679"/>
    </source>
</evidence>
<evidence type="ECO:0000256" key="1">
    <source>
        <dbReference type="ARBA" id="ARBA00010990"/>
    </source>
</evidence>
<dbReference type="GO" id="GO:0005829">
    <property type="term" value="C:cytosol"/>
    <property type="evidence" value="ECO:0007669"/>
    <property type="project" value="TreeGrafter"/>
</dbReference>
<dbReference type="InterPro" id="IPR050559">
    <property type="entry name" value="P-Pant_transferase_sf"/>
</dbReference>
<dbReference type="PANTHER" id="PTHR12215:SF10">
    <property type="entry name" value="L-AMINOADIPATE-SEMIALDEHYDE DEHYDROGENASE-PHOSPHOPANTETHEINYL TRANSFERASE"/>
    <property type="match status" value="1"/>
</dbReference>
<dbReference type="AlphaFoldDB" id="A0A2W5SRQ5"/>
<dbReference type="Gene3D" id="3.90.470.20">
    <property type="entry name" value="4'-phosphopantetheinyl transferase domain"/>
    <property type="match status" value="1"/>
</dbReference>
<dbReference type="InterPro" id="IPR037143">
    <property type="entry name" value="4-PPantetheinyl_Trfase_dom_sf"/>
</dbReference>
<dbReference type="GO" id="GO:0019878">
    <property type="term" value="P:lysine biosynthetic process via aminoadipic acid"/>
    <property type="evidence" value="ECO:0007669"/>
    <property type="project" value="TreeGrafter"/>
</dbReference>
<dbReference type="Proteomes" id="UP000249135">
    <property type="component" value="Unassembled WGS sequence"/>
</dbReference>
<name>A0A2W5SRQ5_VARPD</name>
<accession>A0A2W5SRQ5</accession>
<comment type="caution">
    <text evidence="4">The sequence shown here is derived from an EMBL/GenBank/DDBJ whole genome shotgun (WGS) entry which is preliminary data.</text>
</comment>
<dbReference type="EMBL" id="QFPP01000019">
    <property type="protein sequence ID" value="PZQ77450.1"/>
    <property type="molecule type" value="Genomic_DNA"/>
</dbReference>
<reference evidence="4 5" key="1">
    <citation type="submission" date="2017-08" db="EMBL/GenBank/DDBJ databases">
        <title>Infants hospitalized years apart are colonized by the same room-sourced microbial strains.</title>
        <authorList>
            <person name="Brooks B."/>
            <person name="Olm M.R."/>
            <person name="Firek B.A."/>
            <person name="Baker R."/>
            <person name="Thomas B.C."/>
            <person name="Morowitz M.J."/>
            <person name="Banfield J.F."/>
        </authorList>
    </citation>
    <scope>NUCLEOTIDE SEQUENCE [LARGE SCALE GENOMIC DNA]</scope>
    <source>
        <strain evidence="4">S2_005_003_R2_41</strain>
    </source>
</reference>
<dbReference type="GO" id="GO:0008897">
    <property type="term" value="F:holo-[acyl-carrier-protein] synthase activity"/>
    <property type="evidence" value="ECO:0007669"/>
    <property type="project" value="InterPro"/>
</dbReference>
<evidence type="ECO:0000313" key="5">
    <source>
        <dbReference type="Proteomes" id="UP000249135"/>
    </source>
</evidence>
<dbReference type="GO" id="GO:0000287">
    <property type="term" value="F:magnesium ion binding"/>
    <property type="evidence" value="ECO:0007669"/>
    <property type="project" value="InterPro"/>
</dbReference>
<dbReference type="InterPro" id="IPR008278">
    <property type="entry name" value="4-PPantetheinyl_Trfase_dom"/>
</dbReference>
<comment type="similarity">
    <text evidence="1">Belongs to the P-Pant transferase superfamily. Gsp/Sfp/HetI/AcpT family.</text>
</comment>
<organism evidence="4 5">
    <name type="scientific">Variovorax paradoxus</name>
    <dbReference type="NCBI Taxonomy" id="34073"/>
    <lineage>
        <taxon>Bacteria</taxon>
        <taxon>Pseudomonadati</taxon>
        <taxon>Pseudomonadota</taxon>
        <taxon>Betaproteobacteria</taxon>
        <taxon>Burkholderiales</taxon>
        <taxon>Comamonadaceae</taxon>
        <taxon>Variovorax</taxon>
    </lineage>
</organism>
<dbReference type="PANTHER" id="PTHR12215">
    <property type="entry name" value="PHOSPHOPANTETHEINE TRANSFERASE"/>
    <property type="match status" value="1"/>
</dbReference>
<keyword evidence="2 4" id="KW-0808">Transferase</keyword>
<gene>
    <name evidence="4" type="ORF">DI563_03725</name>
</gene>
<proteinExistence type="inferred from homology"/>
<dbReference type="SUPFAM" id="SSF56214">
    <property type="entry name" value="4'-phosphopantetheinyl transferase"/>
    <property type="match status" value="2"/>
</dbReference>
<evidence type="ECO:0000313" key="4">
    <source>
        <dbReference type="EMBL" id="PZQ77450.1"/>
    </source>
</evidence>
<feature type="domain" description="4'-phosphopantetheinyl transferase" evidence="3">
    <location>
        <begin position="100"/>
        <end position="178"/>
    </location>
</feature>
<sequence length="223" mass="24627">MWQVDLERDARPEGLCLLSASEHARAQRFVFEPDRQRYLRAHAALHTLLDAALPDQHRQDTEFELGPWGKPRLRHARRLHFNLSHSGARALVAISTDAEVGVDVEVLRTVPEMADLAQMVFSSSEHAQWASTPSALRELAFLRCWTRKEAVVKALGNGLLVDLPSIDVGTGCDNRRVLVETTAGEQAALDLRSLALPSGAVGALARRAAVEPIGQEQREKFDA</sequence>
<protein>
    <submittedName>
        <fullName evidence="4">Phosphopantetheinyl transferase</fullName>
    </submittedName>
</protein>